<gene>
    <name evidence="7" type="ORF">ACFFJ2_20380</name>
</gene>
<dbReference type="InterPro" id="IPR004291">
    <property type="entry name" value="Transposase_IS66_central"/>
</dbReference>
<feature type="domain" description="Transposase IS66 zinc-finger binding" evidence="4">
    <location>
        <begin position="142"/>
        <end position="182"/>
    </location>
</feature>
<comment type="caution">
    <text evidence="7">The sequence shown here is derived from an EMBL/GenBank/DDBJ whole genome shotgun (WGS) entry which is preliminary data.</text>
</comment>
<feature type="region of interest" description="Disordered" evidence="2">
    <location>
        <begin position="99"/>
        <end position="129"/>
    </location>
</feature>
<reference evidence="7 8" key="1">
    <citation type="submission" date="2024-09" db="EMBL/GenBank/DDBJ databases">
        <authorList>
            <person name="Sun Q."/>
            <person name="Mori K."/>
        </authorList>
    </citation>
    <scope>NUCLEOTIDE SEQUENCE [LARGE SCALE GENOMIC DNA]</scope>
    <source>
        <strain evidence="7 8">CCM 8543</strain>
    </source>
</reference>
<dbReference type="NCBIfam" id="NF033517">
    <property type="entry name" value="transpos_IS66"/>
    <property type="match status" value="1"/>
</dbReference>
<dbReference type="PANTHER" id="PTHR33678:SF1">
    <property type="entry name" value="BLL1576 PROTEIN"/>
    <property type="match status" value="1"/>
</dbReference>
<evidence type="ECO:0000259" key="5">
    <source>
        <dbReference type="Pfam" id="PF13007"/>
    </source>
</evidence>
<dbReference type="InterPro" id="IPR039552">
    <property type="entry name" value="IS66_C"/>
</dbReference>
<evidence type="ECO:0000256" key="1">
    <source>
        <dbReference type="SAM" id="Coils"/>
    </source>
</evidence>
<proteinExistence type="predicted"/>
<evidence type="ECO:0000313" key="7">
    <source>
        <dbReference type="EMBL" id="MFC0210747.1"/>
    </source>
</evidence>
<evidence type="ECO:0000259" key="6">
    <source>
        <dbReference type="Pfam" id="PF13817"/>
    </source>
</evidence>
<dbReference type="InterPro" id="IPR024463">
    <property type="entry name" value="Transposase_TnpC_homeodom"/>
</dbReference>
<feature type="domain" description="Transposase TnpC homeodomain" evidence="5">
    <location>
        <begin position="58"/>
        <end position="133"/>
    </location>
</feature>
<dbReference type="RefSeq" id="WP_378074808.1">
    <property type="nucleotide sequence ID" value="NZ_JAODNW010000069.1"/>
</dbReference>
<keyword evidence="8" id="KW-1185">Reference proteome</keyword>
<dbReference type="InterPro" id="IPR052344">
    <property type="entry name" value="Transposase-related"/>
</dbReference>
<dbReference type="PANTHER" id="PTHR33678">
    <property type="entry name" value="BLL1576 PROTEIN"/>
    <property type="match status" value="1"/>
</dbReference>
<evidence type="ECO:0000256" key="2">
    <source>
        <dbReference type="SAM" id="MobiDB-lite"/>
    </source>
</evidence>
<dbReference type="EMBL" id="JBHLXD010000086">
    <property type="protein sequence ID" value="MFC0210747.1"/>
    <property type="molecule type" value="Genomic_DNA"/>
</dbReference>
<dbReference type="Pfam" id="PF03050">
    <property type="entry name" value="DDE_Tnp_IS66"/>
    <property type="match status" value="1"/>
</dbReference>
<organism evidence="7 8">
    <name type="scientific">Chelativorans intermedius</name>
    <dbReference type="NCBI Taxonomy" id="515947"/>
    <lineage>
        <taxon>Bacteria</taxon>
        <taxon>Pseudomonadati</taxon>
        <taxon>Pseudomonadota</taxon>
        <taxon>Alphaproteobacteria</taxon>
        <taxon>Hyphomicrobiales</taxon>
        <taxon>Phyllobacteriaceae</taxon>
        <taxon>Chelativorans</taxon>
    </lineage>
</organism>
<keyword evidence="1" id="KW-0175">Coiled coil</keyword>
<evidence type="ECO:0000259" key="4">
    <source>
        <dbReference type="Pfam" id="PF13005"/>
    </source>
</evidence>
<dbReference type="Pfam" id="PF13007">
    <property type="entry name" value="LZ_Tnp_IS66"/>
    <property type="match status" value="1"/>
</dbReference>
<name>A0ABV6DDL8_9HYPH</name>
<feature type="domain" description="Transposase IS66 C-terminal" evidence="6">
    <location>
        <begin position="497"/>
        <end position="535"/>
    </location>
</feature>
<dbReference type="Pfam" id="PF13005">
    <property type="entry name" value="zf-IS66"/>
    <property type="match status" value="1"/>
</dbReference>
<feature type="coiled-coil region" evidence="1">
    <location>
        <begin position="35"/>
        <end position="69"/>
    </location>
</feature>
<accession>A0ABV6DDL8</accession>
<protein>
    <submittedName>
        <fullName evidence="7">IS66 family transposase</fullName>
    </submittedName>
</protein>
<sequence>MSQALPTLDLKTLSPDLRAAVEAHVAAFAIQARELDAERVARAHLEAEMQELAAHNERLEHLVRELQRARFGRRSEKLNPDQLALTFEDLEIVIGEAQEAHDRASNAEPRAAKQKRSKAAGPRSLPKDLPRVETVIEPDSLACPCGCGDMVKIGEDVSERLDIVPAQLRVLVTVRPKYACPKGRAGVAQAKAKPRLIEGGLPTEALIAHIMVAKYSEHMPLYRQWQVFKRSGVILDRSILADWVGRASFHLAPIVERMAELIKQSGKLFMDETTAPVLDPGRGRTKTGYLWALARDDRPWGGADPPGVVFHYAPGRGGIHAERILDGFDGVLQVDGYSGYRRLAQAERCGGDPLVLAHCWSHARREIIKATPKKGSPIADEILKRIASLYAIEKDIRGQDPQHRHAVRQARSRPLVETLQAWIGAQRARLSRKSPMGTALAYMANHWAGLCVFLDDGRVEMDTNPVENLIRPLTLNRKNALFCGHDEGGVSWGRIASLIETCKLNNIDPYAYLRATLEALAAGHPQSRLDELLPWSFTPQA</sequence>
<dbReference type="InterPro" id="IPR024474">
    <property type="entry name" value="Znf_dom_IS66"/>
</dbReference>
<dbReference type="Pfam" id="PF13817">
    <property type="entry name" value="DDE_Tnp_IS66_C"/>
    <property type="match status" value="1"/>
</dbReference>
<evidence type="ECO:0000313" key="8">
    <source>
        <dbReference type="Proteomes" id="UP001589755"/>
    </source>
</evidence>
<feature type="domain" description="Transposase IS66 central" evidence="3">
    <location>
        <begin position="200"/>
        <end position="489"/>
    </location>
</feature>
<dbReference type="Proteomes" id="UP001589755">
    <property type="component" value="Unassembled WGS sequence"/>
</dbReference>
<evidence type="ECO:0000259" key="3">
    <source>
        <dbReference type="Pfam" id="PF03050"/>
    </source>
</evidence>